<reference evidence="2 3" key="1">
    <citation type="submission" date="2018-08" db="EMBL/GenBank/DDBJ databases">
        <title>Draft genome sequences of two Aspergillus turcosus clinical strains isolated from bronchoalveolar lavage fluid: one azole-susceptible and the other azole-resistant.</title>
        <authorList>
            <person name="Parent-Michaud M."/>
            <person name="Dufresne P.J."/>
            <person name="Fournier E."/>
            <person name="Martineau C."/>
            <person name="Moreira S."/>
            <person name="Perkins V."/>
            <person name="De Repentigny L."/>
            <person name="Dufresne S.F."/>
        </authorList>
    </citation>
    <scope>NUCLEOTIDE SEQUENCE [LARGE SCALE GENOMIC DNA]</scope>
    <source>
        <strain evidence="2">HMR AF 1038</strain>
    </source>
</reference>
<keyword evidence="1" id="KW-0732">Signal</keyword>
<feature type="signal peptide" evidence="1">
    <location>
        <begin position="1"/>
        <end position="21"/>
    </location>
</feature>
<sequence length="607" mass="64622">MKIKAASLFLCISALLASTSALTISQINGNRYLSQYAGQTVPNIQGLVTAKGSTGFYLRSTTPDDDAATSESIYVYGSAAARSVSVGDIITLTGRVSEYRSSASYVYLTELTSASAITVVSSGNEVVPVVLGKGGRCPPTKQFSALDGGDVLSVPNNVSLISSSNPKLKPGKYGMDFWESLSGELVRVENLRAIARPNRYGDTWVLGDWEVSGENERGGLTMRDKDLNPEAVIVGSPLDGSKNPTDTRLGDSIEDITGVITAAYGYYALLPLTALTVTGSNTTAAAPTDLESAGTCRAVTFGSYNVNNLSPSSTTLPKIAQHIAQYLKSPTLVFLQEIQDDDGPTDDGVVSANKTLSTLVQSITNQGGTNYSFIDIPPVNKEDGGQPGGNIRVAYLYDPSVIRLRNANPGSNTDANEVLAGPELKYNPGLIDPSNDAWDDSRKPLAAAWETLDGKNKFFTVNVHFTSKGGGTSIEGDARPPVNGGVAKREAQAKLVAGFTSSILAQDSKAKIIASGDFNEFTFAQPMETFLDESGLKDLDEVAGIKTTERYTYLFDMNCQQLDHMFVSPALAKGAKMHHLHINTWVSYADQASDHDPTVALLNVCSK</sequence>
<name>A0A229YG16_9EURO</name>
<dbReference type="PANTHER" id="PTHR42834">
    <property type="entry name" value="ENDONUCLEASE/EXONUCLEASE/PHOSPHATASE FAMILY PROTEIN (AFU_ORTHOLOGUE AFUA_3G09210)"/>
    <property type="match status" value="1"/>
</dbReference>
<protein>
    <recommendedName>
        <fullName evidence="4">Endonuclease/exonuclease/phosphatase domain-containing protein</fullName>
    </recommendedName>
</protein>
<dbReference type="EMBL" id="NIDN02000331">
    <property type="protein sequence ID" value="RLL93346.1"/>
    <property type="molecule type" value="Genomic_DNA"/>
</dbReference>
<evidence type="ECO:0000313" key="3">
    <source>
        <dbReference type="Proteomes" id="UP000215289"/>
    </source>
</evidence>
<dbReference type="AlphaFoldDB" id="A0A229YG16"/>
<gene>
    <name evidence="2" type="ORF">CFD26_101233</name>
</gene>
<dbReference type="OrthoDB" id="47488at2759"/>
<proteinExistence type="predicted"/>
<dbReference type="STRING" id="1245748.A0A229YG16"/>
<evidence type="ECO:0000313" key="2">
    <source>
        <dbReference type="EMBL" id="RLL93346.1"/>
    </source>
</evidence>
<evidence type="ECO:0000256" key="1">
    <source>
        <dbReference type="SAM" id="SignalP"/>
    </source>
</evidence>
<dbReference type="Proteomes" id="UP000215289">
    <property type="component" value="Unassembled WGS sequence"/>
</dbReference>
<feature type="chain" id="PRO_5011911808" description="Endonuclease/exonuclease/phosphatase domain-containing protein" evidence="1">
    <location>
        <begin position="22"/>
        <end position="607"/>
    </location>
</feature>
<keyword evidence="3" id="KW-1185">Reference proteome</keyword>
<organism evidence="2 3">
    <name type="scientific">Aspergillus turcosus</name>
    <dbReference type="NCBI Taxonomy" id="1245748"/>
    <lineage>
        <taxon>Eukaryota</taxon>
        <taxon>Fungi</taxon>
        <taxon>Dikarya</taxon>
        <taxon>Ascomycota</taxon>
        <taxon>Pezizomycotina</taxon>
        <taxon>Eurotiomycetes</taxon>
        <taxon>Eurotiomycetidae</taxon>
        <taxon>Eurotiales</taxon>
        <taxon>Aspergillaceae</taxon>
        <taxon>Aspergillus</taxon>
        <taxon>Aspergillus subgen. Fumigati</taxon>
    </lineage>
</organism>
<dbReference type="SUPFAM" id="SSF56219">
    <property type="entry name" value="DNase I-like"/>
    <property type="match status" value="1"/>
</dbReference>
<dbReference type="Gene3D" id="3.60.10.10">
    <property type="entry name" value="Endonuclease/exonuclease/phosphatase"/>
    <property type="match status" value="1"/>
</dbReference>
<dbReference type="PANTHER" id="PTHR42834:SF1">
    <property type="entry name" value="ENDONUCLEASE_EXONUCLEASE_PHOSPHATASE FAMILY PROTEIN (AFU_ORTHOLOGUE AFUA_3G09210)"/>
    <property type="match status" value="1"/>
</dbReference>
<comment type="caution">
    <text evidence="2">The sequence shown here is derived from an EMBL/GenBank/DDBJ whole genome shotgun (WGS) entry which is preliminary data.</text>
</comment>
<accession>A0A229YG16</accession>
<dbReference type="CDD" id="cd04486">
    <property type="entry name" value="YhcR_OBF_like"/>
    <property type="match status" value="1"/>
</dbReference>
<evidence type="ECO:0008006" key="4">
    <source>
        <dbReference type="Google" id="ProtNLM"/>
    </source>
</evidence>
<dbReference type="InterPro" id="IPR036691">
    <property type="entry name" value="Endo/exonu/phosph_ase_sf"/>
</dbReference>